<evidence type="ECO:0000256" key="3">
    <source>
        <dbReference type="ARBA" id="ARBA00022722"/>
    </source>
</evidence>
<gene>
    <name evidence="7" type="primary">ruvX</name>
    <name evidence="7" type="ORF">JJN12_06165</name>
</gene>
<evidence type="ECO:0000256" key="1">
    <source>
        <dbReference type="ARBA" id="ARBA00022490"/>
    </source>
</evidence>
<dbReference type="NCBIfam" id="TIGR00250">
    <property type="entry name" value="RNAse_H_YqgF"/>
    <property type="match status" value="1"/>
</dbReference>
<dbReference type="CDD" id="cd16964">
    <property type="entry name" value="YqgF"/>
    <property type="match status" value="1"/>
</dbReference>
<proteinExistence type="inferred from homology"/>
<reference evidence="7 8" key="1">
    <citation type="submission" date="2021-01" db="EMBL/GenBank/DDBJ databases">
        <title>Isolation and description of Catonella massiliensis sp. nov., a novel Catonella species, isolated from a stable periodontitis subject.</title>
        <authorList>
            <person name="Antezack A."/>
            <person name="Boxberger M."/>
            <person name="La Scola B."/>
            <person name="Monnet-Corti V."/>
        </authorList>
    </citation>
    <scope>NUCLEOTIDE SEQUENCE [LARGE SCALE GENOMIC DNA]</scope>
    <source>
        <strain evidence="7 8">Marseille-Q4567</strain>
    </source>
</reference>
<dbReference type="RefSeq" id="WP_208428865.1">
    <property type="nucleotide sequence ID" value="NZ_JAEPRJ010000001.1"/>
</dbReference>
<dbReference type="Gene3D" id="3.30.420.140">
    <property type="entry name" value="YqgF/RNase H-like domain"/>
    <property type="match status" value="1"/>
</dbReference>
<dbReference type="InterPro" id="IPR037027">
    <property type="entry name" value="YqgF/RNaseH-like_dom_sf"/>
</dbReference>
<evidence type="ECO:0000313" key="8">
    <source>
        <dbReference type="Proteomes" id="UP000604730"/>
    </source>
</evidence>
<comment type="similarity">
    <text evidence="5">Belongs to the YqgF HJR family.</text>
</comment>
<evidence type="ECO:0000259" key="6">
    <source>
        <dbReference type="SMART" id="SM00732"/>
    </source>
</evidence>
<accession>A0ABS1IZQ9</accession>
<dbReference type="Proteomes" id="UP000604730">
    <property type="component" value="Unassembled WGS sequence"/>
</dbReference>
<comment type="subcellular location">
    <subcellularLocation>
        <location evidence="5">Cytoplasm</location>
    </subcellularLocation>
</comment>
<feature type="domain" description="YqgF/RNase H-like" evidence="6">
    <location>
        <begin position="1"/>
        <end position="104"/>
    </location>
</feature>
<keyword evidence="8" id="KW-1185">Reference proteome</keyword>
<dbReference type="PANTHER" id="PTHR33317:SF4">
    <property type="entry name" value="POLYNUCLEOTIDYL TRANSFERASE, RIBONUCLEASE H-LIKE SUPERFAMILY PROTEIN"/>
    <property type="match status" value="1"/>
</dbReference>
<dbReference type="SUPFAM" id="SSF53098">
    <property type="entry name" value="Ribonuclease H-like"/>
    <property type="match status" value="1"/>
</dbReference>
<dbReference type="EC" id="3.1.-.-" evidence="5"/>
<evidence type="ECO:0000256" key="2">
    <source>
        <dbReference type="ARBA" id="ARBA00022517"/>
    </source>
</evidence>
<dbReference type="PANTHER" id="PTHR33317">
    <property type="entry name" value="POLYNUCLEOTIDYL TRANSFERASE, RIBONUCLEASE H-LIKE SUPERFAMILY PROTEIN"/>
    <property type="match status" value="1"/>
</dbReference>
<evidence type="ECO:0000256" key="4">
    <source>
        <dbReference type="ARBA" id="ARBA00022801"/>
    </source>
</evidence>
<dbReference type="InterPro" id="IPR006641">
    <property type="entry name" value="YqgF/RNaseH-like_dom"/>
</dbReference>
<evidence type="ECO:0000256" key="5">
    <source>
        <dbReference type="HAMAP-Rule" id="MF_00651"/>
    </source>
</evidence>
<keyword evidence="2 5" id="KW-0690">Ribosome biogenesis</keyword>
<dbReference type="SMART" id="SM00732">
    <property type="entry name" value="YqgFc"/>
    <property type="match status" value="1"/>
</dbReference>
<keyword evidence="3 5" id="KW-0540">Nuclease</keyword>
<dbReference type="HAMAP" id="MF_00651">
    <property type="entry name" value="Nuclease_YqgF"/>
    <property type="match status" value="1"/>
</dbReference>
<comment type="function">
    <text evidence="5">Could be a nuclease involved in processing of the 5'-end of pre-16S rRNA.</text>
</comment>
<keyword evidence="1 5" id="KW-0963">Cytoplasm</keyword>
<keyword evidence="4 5" id="KW-0378">Hydrolase</keyword>
<dbReference type="InterPro" id="IPR005227">
    <property type="entry name" value="YqgF"/>
</dbReference>
<evidence type="ECO:0000313" key="7">
    <source>
        <dbReference type="EMBL" id="MBK5897376.1"/>
    </source>
</evidence>
<sequence length="140" mass="15690">MRIMGLDLGSKTCGVAVSDGLGLTAQGLEVIRRKEENKLRQTLARITELAQEYEVCKIVLGYPKNMDGSVSKRCGLSEEFAKKLAKRTGIEVILWDERLTTVSAHEVMIEAGLKREEREKIVDKVAATFILEDYMNSNKN</sequence>
<organism evidence="7 8">
    <name type="scientific">Catonella massiliensis</name>
    <dbReference type="NCBI Taxonomy" id="2799636"/>
    <lineage>
        <taxon>Bacteria</taxon>
        <taxon>Bacillati</taxon>
        <taxon>Bacillota</taxon>
        <taxon>Clostridia</taxon>
        <taxon>Lachnospirales</taxon>
        <taxon>Lachnospiraceae</taxon>
        <taxon>Catonella</taxon>
    </lineage>
</organism>
<dbReference type="InterPro" id="IPR012337">
    <property type="entry name" value="RNaseH-like_sf"/>
</dbReference>
<comment type="caution">
    <text evidence="7">The sequence shown here is derived from an EMBL/GenBank/DDBJ whole genome shotgun (WGS) entry which is preliminary data.</text>
</comment>
<dbReference type="Pfam" id="PF03652">
    <property type="entry name" value="RuvX"/>
    <property type="match status" value="1"/>
</dbReference>
<protein>
    <recommendedName>
        <fullName evidence="5">Putative pre-16S rRNA nuclease</fullName>
        <ecNumber evidence="5">3.1.-.-</ecNumber>
    </recommendedName>
</protein>
<dbReference type="EMBL" id="JAEPRJ010000001">
    <property type="protein sequence ID" value="MBK5897376.1"/>
    <property type="molecule type" value="Genomic_DNA"/>
</dbReference>
<name>A0ABS1IZQ9_9FIRM</name>